<dbReference type="AlphaFoldDB" id="A0A0P1ISS0"/>
<organism evidence="1 2">
    <name type="scientific">Cognatishimia activa</name>
    <dbReference type="NCBI Taxonomy" id="1715691"/>
    <lineage>
        <taxon>Bacteria</taxon>
        <taxon>Pseudomonadati</taxon>
        <taxon>Pseudomonadota</taxon>
        <taxon>Alphaproteobacteria</taxon>
        <taxon>Rhodobacterales</taxon>
        <taxon>Paracoccaceae</taxon>
        <taxon>Cognatishimia</taxon>
    </lineage>
</organism>
<sequence length="30" mass="3451">MALESRMRKFLVFSDLHRVDTGETSNGHDT</sequence>
<protein>
    <submittedName>
        <fullName evidence="1">Uncharacterized protein</fullName>
    </submittedName>
</protein>
<gene>
    <name evidence="1" type="ORF">TA5114_02428</name>
</gene>
<reference evidence="2" key="1">
    <citation type="submission" date="2015-09" db="EMBL/GenBank/DDBJ databases">
        <authorList>
            <person name="Rodrigo-Torres Lidia"/>
            <person name="Arahal R.David."/>
        </authorList>
    </citation>
    <scope>NUCLEOTIDE SEQUENCE [LARGE SCALE GENOMIC DNA]</scope>
    <source>
        <strain evidence="2">CECT 5114</strain>
    </source>
</reference>
<dbReference type="EMBL" id="CYUE01000020">
    <property type="protein sequence ID" value="CUK26612.1"/>
    <property type="molecule type" value="Genomic_DNA"/>
</dbReference>
<dbReference type="Proteomes" id="UP000051184">
    <property type="component" value="Unassembled WGS sequence"/>
</dbReference>
<name>A0A0P1ISS0_9RHOB</name>
<accession>A0A0P1ISS0</accession>
<keyword evidence="2" id="KW-1185">Reference proteome</keyword>
<evidence type="ECO:0000313" key="2">
    <source>
        <dbReference type="Proteomes" id="UP000051184"/>
    </source>
</evidence>
<proteinExistence type="predicted"/>
<evidence type="ECO:0000313" key="1">
    <source>
        <dbReference type="EMBL" id="CUK26612.1"/>
    </source>
</evidence>